<keyword evidence="1" id="KW-0203">Cytokinin biosynthesis</keyword>
<dbReference type="GO" id="GO:0005829">
    <property type="term" value="C:cytosol"/>
    <property type="evidence" value="ECO:0007669"/>
    <property type="project" value="TreeGrafter"/>
</dbReference>
<dbReference type="Gene3D" id="3.40.50.450">
    <property type="match status" value="1"/>
</dbReference>
<dbReference type="GO" id="GO:0016787">
    <property type="term" value="F:hydrolase activity"/>
    <property type="evidence" value="ECO:0007669"/>
    <property type="project" value="UniProtKB-KW"/>
</dbReference>
<protein>
    <recommendedName>
        <fullName evidence="1">Cytokinin riboside 5'-monophosphate phosphoribohydrolase</fullName>
        <ecNumber evidence="1">3.2.2.n1</ecNumber>
    </recommendedName>
</protein>
<dbReference type="Proteomes" id="UP000034595">
    <property type="component" value="Unassembled WGS sequence"/>
</dbReference>
<organism evidence="2 3">
    <name type="scientific">Candidatus Azambacteria bacterium GW2011_GWA1_44_9</name>
    <dbReference type="NCBI Taxonomy" id="1618610"/>
    <lineage>
        <taxon>Bacteria</taxon>
        <taxon>Candidatus Azamiibacteriota</taxon>
    </lineage>
</organism>
<keyword evidence="1" id="KW-0378">Hydrolase</keyword>
<dbReference type="NCBIfam" id="TIGR00730">
    <property type="entry name" value="Rossman fold protein, TIGR00730 family"/>
    <property type="match status" value="1"/>
</dbReference>
<sequence>MEKNNKRWILNLPASKLPAVKEPEDFRSSPHWRIWRVAAEFVDGWQFLADFKNTVTFFGSARFNENDRWYEEARKLGQLLAKSGFGIVTGGGPGVMEAGNRGAVEGGGDSIGLNIKLRHEQRINPYIKKYIAFHYFFARKTMLSFSAQAYVFFPGGFGTLDEMFEILTLVQTKKIGRIPIILIGKDFWGQLDKWMNDIMFKKYQAIDRKDFYLFTIVDTAEEAFKIIKKSPRRGEYNK</sequence>
<dbReference type="InterPro" id="IPR052341">
    <property type="entry name" value="LOG_family_nucleotidases"/>
</dbReference>
<dbReference type="Pfam" id="PF03641">
    <property type="entry name" value="Lysine_decarbox"/>
    <property type="match status" value="1"/>
</dbReference>
<dbReference type="SUPFAM" id="SSF102405">
    <property type="entry name" value="MCP/YpsA-like"/>
    <property type="match status" value="1"/>
</dbReference>
<dbReference type="InterPro" id="IPR005269">
    <property type="entry name" value="LOG"/>
</dbReference>
<proteinExistence type="inferred from homology"/>
<accession>A0A0G1KAA1</accession>
<dbReference type="EC" id="3.2.2.n1" evidence="1"/>
<dbReference type="EMBL" id="LCJQ01000029">
    <property type="protein sequence ID" value="KKT80656.1"/>
    <property type="molecule type" value="Genomic_DNA"/>
</dbReference>
<name>A0A0G1KAA1_9BACT</name>
<dbReference type="AlphaFoldDB" id="A0A0G1KAA1"/>
<gene>
    <name evidence="2" type="ORF">UW78_C0029G0005</name>
</gene>
<dbReference type="InterPro" id="IPR031100">
    <property type="entry name" value="LOG_fam"/>
</dbReference>
<dbReference type="PANTHER" id="PTHR43393">
    <property type="entry name" value="CYTOKININ RIBOSIDE 5'-MONOPHOSPHATE PHOSPHORIBOHYDROLASE"/>
    <property type="match status" value="1"/>
</dbReference>
<comment type="similarity">
    <text evidence="1">Belongs to the LOG family.</text>
</comment>
<evidence type="ECO:0000313" key="2">
    <source>
        <dbReference type="EMBL" id="KKT80656.1"/>
    </source>
</evidence>
<evidence type="ECO:0000256" key="1">
    <source>
        <dbReference type="RuleBase" id="RU363015"/>
    </source>
</evidence>
<dbReference type="GO" id="GO:0009691">
    <property type="term" value="P:cytokinin biosynthetic process"/>
    <property type="evidence" value="ECO:0007669"/>
    <property type="project" value="UniProtKB-UniRule"/>
</dbReference>
<comment type="caution">
    <text evidence="2">The sequence shown here is derived from an EMBL/GenBank/DDBJ whole genome shotgun (WGS) entry which is preliminary data.</text>
</comment>
<reference evidence="2 3" key="1">
    <citation type="journal article" date="2015" name="Nature">
        <title>rRNA introns, odd ribosomes, and small enigmatic genomes across a large radiation of phyla.</title>
        <authorList>
            <person name="Brown C.T."/>
            <person name="Hug L.A."/>
            <person name="Thomas B.C."/>
            <person name="Sharon I."/>
            <person name="Castelle C.J."/>
            <person name="Singh A."/>
            <person name="Wilkins M.J."/>
            <person name="Williams K.H."/>
            <person name="Banfield J.F."/>
        </authorList>
    </citation>
    <scope>NUCLEOTIDE SEQUENCE [LARGE SCALE GENOMIC DNA]</scope>
</reference>
<dbReference type="PANTHER" id="PTHR43393:SF3">
    <property type="entry name" value="LYSINE DECARBOXYLASE-LIKE PROTEIN"/>
    <property type="match status" value="1"/>
</dbReference>
<evidence type="ECO:0000313" key="3">
    <source>
        <dbReference type="Proteomes" id="UP000034595"/>
    </source>
</evidence>